<dbReference type="InterPro" id="IPR050145">
    <property type="entry name" value="Centrin_CML-like"/>
</dbReference>
<dbReference type="Gene3D" id="1.10.238.10">
    <property type="entry name" value="EF-hand"/>
    <property type="match status" value="1"/>
</dbReference>
<organism evidence="4 5">
    <name type="scientific">Plectosphaerella plurivora</name>
    <dbReference type="NCBI Taxonomy" id="936078"/>
    <lineage>
        <taxon>Eukaryota</taxon>
        <taxon>Fungi</taxon>
        <taxon>Dikarya</taxon>
        <taxon>Ascomycota</taxon>
        <taxon>Pezizomycotina</taxon>
        <taxon>Sordariomycetes</taxon>
        <taxon>Hypocreomycetidae</taxon>
        <taxon>Glomerellales</taxon>
        <taxon>Plectosphaerellaceae</taxon>
        <taxon>Plectosphaerella</taxon>
    </lineage>
</organism>
<protein>
    <submittedName>
        <fullName evidence="4">Centrin-3</fullName>
    </submittedName>
</protein>
<dbReference type="Proteomes" id="UP000770015">
    <property type="component" value="Unassembled WGS sequence"/>
</dbReference>
<name>A0A9P8V7Y4_9PEZI</name>
<dbReference type="EMBL" id="JAGSXJ010000019">
    <property type="protein sequence ID" value="KAH6681196.1"/>
    <property type="molecule type" value="Genomic_DNA"/>
</dbReference>
<sequence length="189" mass="21176">MPPSAANFDMHQARRDLASLSQEWRTNIQEAFSLIDAQGNGFLSSREWPFALQALGFHLPKPETYTLLCAHGVVPDDFDPMVGPGGQQQQCPPVRYRITLDVFEAIAAWLIVRRDPTEAAEEAWNLFDPRNSGRITVDSLRSVCAEVNSPLSDADLRKMIDALDLTGKGWVSKDEFIDMARGSQWDRKA</sequence>
<feature type="domain" description="EF-hand" evidence="3">
    <location>
        <begin position="23"/>
        <end position="58"/>
    </location>
</feature>
<reference evidence="4" key="1">
    <citation type="journal article" date="2021" name="Nat. Commun.">
        <title>Genetic determinants of endophytism in the Arabidopsis root mycobiome.</title>
        <authorList>
            <person name="Mesny F."/>
            <person name="Miyauchi S."/>
            <person name="Thiergart T."/>
            <person name="Pickel B."/>
            <person name="Atanasova L."/>
            <person name="Karlsson M."/>
            <person name="Huettel B."/>
            <person name="Barry K.W."/>
            <person name="Haridas S."/>
            <person name="Chen C."/>
            <person name="Bauer D."/>
            <person name="Andreopoulos W."/>
            <person name="Pangilinan J."/>
            <person name="LaButti K."/>
            <person name="Riley R."/>
            <person name="Lipzen A."/>
            <person name="Clum A."/>
            <person name="Drula E."/>
            <person name="Henrissat B."/>
            <person name="Kohler A."/>
            <person name="Grigoriev I.V."/>
            <person name="Martin F.M."/>
            <person name="Hacquard S."/>
        </authorList>
    </citation>
    <scope>NUCLEOTIDE SEQUENCE</scope>
    <source>
        <strain evidence="4">MPI-SDFR-AT-0117</strain>
    </source>
</reference>
<dbReference type="InterPro" id="IPR011992">
    <property type="entry name" value="EF-hand-dom_pair"/>
</dbReference>
<dbReference type="OrthoDB" id="343296at2759"/>
<keyword evidence="1" id="KW-0677">Repeat</keyword>
<dbReference type="SMART" id="SM00054">
    <property type="entry name" value="EFh"/>
    <property type="match status" value="3"/>
</dbReference>
<keyword evidence="5" id="KW-1185">Reference proteome</keyword>
<dbReference type="PROSITE" id="PS50222">
    <property type="entry name" value="EF_HAND_2"/>
    <property type="match status" value="3"/>
</dbReference>
<evidence type="ECO:0000256" key="2">
    <source>
        <dbReference type="ARBA" id="ARBA00022837"/>
    </source>
</evidence>
<dbReference type="SUPFAM" id="SSF47473">
    <property type="entry name" value="EF-hand"/>
    <property type="match status" value="1"/>
</dbReference>
<comment type="caution">
    <text evidence="4">The sequence shown here is derived from an EMBL/GenBank/DDBJ whole genome shotgun (WGS) entry which is preliminary data.</text>
</comment>
<dbReference type="Pfam" id="PF13499">
    <property type="entry name" value="EF-hand_7"/>
    <property type="match status" value="1"/>
</dbReference>
<evidence type="ECO:0000259" key="3">
    <source>
        <dbReference type="PROSITE" id="PS50222"/>
    </source>
</evidence>
<dbReference type="CDD" id="cd00051">
    <property type="entry name" value="EFh"/>
    <property type="match status" value="1"/>
</dbReference>
<evidence type="ECO:0000313" key="4">
    <source>
        <dbReference type="EMBL" id="KAH6681196.1"/>
    </source>
</evidence>
<dbReference type="GO" id="GO:0005509">
    <property type="term" value="F:calcium ion binding"/>
    <property type="evidence" value="ECO:0007669"/>
    <property type="project" value="InterPro"/>
</dbReference>
<dbReference type="InterPro" id="IPR002048">
    <property type="entry name" value="EF_hand_dom"/>
</dbReference>
<evidence type="ECO:0000256" key="1">
    <source>
        <dbReference type="ARBA" id="ARBA00022737"/>
    </source>
</evidence>
<gene>
    <name evidence="4" type="ORF">F5X68DRAFT_263531</name>
</gene>
<keyword evidence="2" id="KW-0106">Calcium</keyword>
<evidence type="ECO:0000313" key="5">
    <source>
        <dbReference type="Proteomes" id="UP000770015"/>
    </source>
</evidence>
<dbReference type="PANTHER" id="PTHR23050">
    <property type="entry name" value="CALCIUM BINDING PROTEIN"/>
    <property type="match status" value="1"/>
</dbReference>
<accession>A0A9P8V7Y4</accession>
<proteinExistence type="predicted"/>
<feature type="domain" description="EF-hand" evidence="3">
    <location>
        <begin position="115"/>
        <end position="150"/>
    </location>
</feature>
<feature type="domain" description="EF-hand" evidence="3">
    <location>
        <begin position="151"/>
        <end position="186"/>
    </location>
</feature>
<dbReference type="AlphaFoldDB" id="A0A9P8V7Y4"/>